<organism evidence="1">
    <name type="scientific">Salvia splendens</name>
    <name type="common">Scarlet sage</name>
    <dbReference type="NCBI Taxonomy" id="180675"/>
    <lineage>
        <taxon>Eukaryota</taxon>
        <taxon>Viridiplantae</taxon>
        <taxon>Streptophyta</taxon>
        <taxon>Embryophyta</taxon>
        <taxon>Tracheophyta</taxon>
        <taxon>Spermatophyta</taxon>
        <taxon>Magnoliopsida</taxon>
        <taxon>eudicotyledons</taxon>
        <taxon>Gunneridae</taxon>
        <taxon>Pentapetalae</taxon>
        <taxon>asterids</taxon>
        <taxon>lamiids</taxon>
        <taxon>Lamiales</taxon>
        <taxon>Lamiaceae</taxon>
        <taxon>Nepetoideae</taxon>
        <taxon>Mentheae</taxon>
        <taxon>Salviinae</taxon>
        <taxon>Salvia</taxon>
        <taxon>Salvia subgen. Calosphace</taxon>
        <taxon>core Calosphace</taxon>
    </lineage>
</organism>
<reference evidence="1" key="2">
    <citation type="submission" date="2020-08" db="EMBL/GenBank/DDBJ databases">
        <title>Plant Genome Project.</title>
        <authorList>
            <person name="Zhang R.-G."/>
        </authorList>
    </citation>
    <scope>NUCLEOTIDE SEQUENCE</scope>
    <source>
        <strain evidence="1">Huo1</strain>
        <tissue evidence="1">Leaf</tissue>
    </source>
</reference>
<name>A0A8X8Z5E7_SALSN</name>
<evidence type="ECO:0000313" key="2">
    <source>
        <dbReference type="Proteomes" id="UP000298416"/>
    </source>
</evidence>
<sequence>MQHNLVLNSIHFELTSLVYFLDHELCLLNRVSFVWCNDFCNSNSFSNKQESLVGRVKRMYCNKRELFRHFQLLLLLHRLQYAAKCLVIVMWLSLLDDVAITYGAEFSEAVEQKQVAQEEAESRREGLLLFGLRVKVSPLS</sequence>
<dbReference type="EMBL" id="PNBA02000019">
    <property type="protein sequence ID" value="KAG6391859.1"/>
    <property type="molecule type" value="Genomic_DNA"/>
</dbReference>
<dbReference type="AlphaFoldDB" id="A0A8X8Z5E7"/>
<reference evidence="1" key="1">
    <citation type="submission" date="2018-01" db="EMBL/GenBank/DDBJ databases">
        <authorList>
            <person name="Mao J.F."/>
        </authorList>
    </citation>
    <scope>NUCLEOTIDE SEQUENCE</scope>
    <source>
        <strain evidence="1">Huo1</strain>
        <tissue evidence="1">Leaf</tissue>
    </source>
</reference>
<protein>
    <submittedName>
        <fullName evidence="1">Uncharacterized protein</fullName>
    </submittedName>
</protein>
<evidence type="ECO:0000313" key="1">
    <source>
        <dbReference type="EMBL" id="KAG6391859.1"/>
    </source>
</evidence>
<dbReference type="Proteomes" id="UP000298416">
    <property type="component" value="Unassembled WGS sequence"/>
</dbReference>
<gene>
    <name evidence="1" type="ORF">SASPL_149620</name>
</gene>
<proteinExistence type="predicted"/>
<accession>A0A8X8Z5E7</accession>
<keyword evidence="2" id="KW-1185">Reference proteome</keyword>
<comment type="caution">
    <text evidence="1">The sequence shown here is derived from an EMBL/GenBank/DDBJ whole genome shotgun (WGS) entry which is preliminary data.</text>
</comment>